<organism evidence="2 3">
    <name type="scientific">Portunus trituberculatus</name>
    <name type="common">Swimming crab</name>
    <name type="synonym">Neptunus trituberculatus</name>
    <dbReference type="NCBI Taxonomy" id="210409"/>
    <lineage>
        <taxon>Eukaryota</taxon>
        <taxon>Metazoa</taxon>
        <taxon>Ecdysozoa</taxon>
        <taxon>Arthropoda</taxon>
        <taxon>Crustacea</taxon>
        <taxon>Multicrustacea</taxon>
        <taxon>Malacostraca</taxon>
        <taxon>Eumalacostraca</taxon>
        <taxon>Eucarida</taxon>
        <taxon>Decapoda</taxon>
        <taxon>Pleocyemata</taxon>
        <taxon>Brachyura</taxon>
        <taxon>Eubrachyura</taxon>
        <taxon>Portunoidea</taxon>
        <taxon>Portunidae</taxon>
        <taxon>Portuninae</taxon>
        <taxon>Portunus</taxon>
    </lineage>
</organism>
<protein>
    <submittedName>
        <fullName evidence="2">Uncharacterized protein</fullName>
    </submittedName>
</protein>
<feature type="region of interest" description="Disordered" evidence="1">
    <location>
        <begin position="88"/>
        <end position="147"/>
    </location>
</feature>
<dbReference type="AlphaFoldDB" id="A0A5B7FQ37"/>
<accession>A0A5B7FQ37</accession>
<sequence>MALHFPSWYFSPSFVFTCVSPRAAPRAVPPPCVAQAIHNLAEHDRGSTARESNPLPYELQGKIYEVNGAPRGDVGEKNLREVVWRKCKSRGRSSQLTQRYSREGGGRARDTHPDPEDTCQHRDGDEPLNPATEEEEEEEEEEGEGVM</sequence>
<dbReference type="Proteomes" id="UP000324222">
    <property type="component" value="Unassembled WGS sequence"/>
</dbReference>
<keyword evidence="3" id="KW-1185">Reference proteome</keyword>
<proteinExistence type="predicted"/>
<comment type="caution">
    <text evidence="2">The sequence shown here is derived from an EMBL/GenBank/DDBJ whole genome shotgun (WGS) entry which is preliminary data.</text>
</comment>
<feature type="compositionally biased region" description="Basic and acidic residues" evidence="1">
    <location>
        <begin position="100"/>
        <end position="125"/>
    </location>
</feature>
<evidence type="ECO:0000256" key="1">
    <source>
        <dbReference type="SAM" id="MobiDB-lite"/>
    </source>
</evidence>
<evidence type="ECO:0000313" key="2">
    <source>
        <dbReference type="EMBL" id="MPC46484.1"/>
    </source>
</evidence>
<reference evidence="2 3" key="1">
    <citation type="submission" date="2019-05" db="EMBL/GenBank/DDBJ databases">
        <title>Another draft genome of Portunus trituberculatus and its Hox gene families provides insights of decapod evolution.</title>
        <authorList>
            <person name="Jeong J.-H."/>
            <person name="Song I."/>
            <person name="Kim S."/>
            <person name="Choi T."/>
            <person name="Kim D."/>
            <person name="Ryu S."/>
            <person name="Kim W."/>
        </authorList>
    </citation>
    <scope>NUCLEOTIDE SEQUENCE [LARGE SCALE GENOMIC DNA]</scope>
    <source>
        <tissue evidence="2">Muscle</tissue>
    </source>
</reference>
<evidence type="ECO:0000313" key="3">
    <source>
        <dbReference type="Proteomes" id="UP000324222"/>
    </source>
</evidence>
<feature type="compositionally biased region" description="Acidic residues" evidence="1">
    <location>
        <begin position="132"/>
        <end position="147"/>
    </location>
</feature>
<gene>
    <name evidence="2" type="ORF">E2C01_040204</name>
</gene>
<name>A0A5B7FQ37_PORTR</name>
<dbReference type="EMBL" id="VSRR010007228">
    <property type="protein sequence ID" value="MPC46484.1"/>
    <property type="molecule type" value="Genomic_DNA"/>
</dbReference>